<proteinExistence type="predicted"/>
<evidence type="ECO:0000313" key="1">
    <source>
        <dbReference type="EMBL" id="CAK6951794.1"/>
    </source>
</evidence>
<name>A0AAV1MYL6_SCOSC</name>
<comment type="caution">
    <text evidence="1">The sequence shown here is derived from an EMBL/GenBank/DDBJ whole genome shotgun (WGS) entry which is preliminary data.</text>
</comment>
<gene>
    <name evidence="1" type="ORF">FSCOSCO3_A025579</name>
</gene>
<organism evidence="1 2">
    <name type="scientific">Scomber scombrus</name>
    <name type="common">Atlantic mackerel</name>
    <name type="synonym">Scomber vernalis</name>
    <dbReference type="NCBI Taxonomy" id="13677"/>
    <lineage>
        <taxon>Eukaryota</taxon>
        <taxon>Metazoa</taxon>
        <taxon>Chordata</taxon>
        <taxon>Craniata</taxon>
        <taxon>Vertebrata</taxon>
        <taxon>Euteleostomi</taxon>
        <taxon>Actinopterygii</taxon>
        <taxon>Neopterygii</taxon>
        <taxon>Teleostei</taxon>
        <taxon>Neoteleostei</taxon>
        <taxon>Acanthomorphata</taxon>
        <taxon>Pelagiaria</taxon>
        <taxon>Scombriformes</taxon>
        <taxon>Scombridae</taxon>
        <taxon>Scomber</taxon>
    </lineage>
</organism>
<evidence type="ECO:0000313" key="2">
    <source>
        <dbReference type="Proteomes" id="UP001314229"/>
    </source>
</evidence>
<sequence length="365" mass="41102">MEITFDAFCPLLQTFFKEITEGQWILLTSGSPDNATKSLLAVLLLGLKQAATNTLLKNTTVVIFEDQLQSKLCDMLAQSLVKVLGMKDLDKCVSFQRLTSLLAKEVIDSISFPLFTARIGEPVIDQRVIHIHRMNDMIRHATEIMETCTSRTWCTPRGQQERMRQTILPRSSPLVIQDLEEIDDSCRSLVKTEETPQDQFTSAKEDERFTSATVLASICEVAGDAGQAERNKILVKILLENIIFRVVNKAKVNWTLKHSEVIIEHLFKSIWADIEEAKFTVTPASLKELDKAVFKDLVKKWGCAETVLVLMTLEEPVTVKLMASCISARLMAPVKERKSAISRVFSSVKKCLPKPFKRSCRVGVL</sequence>
<dbReference type="AlphaFoldDB" id="A0AAV1MYL6"/>
<dbReference type="EMBL" id="CAWUFR010000007">
    <property type="protein sequence ID" value="CAK6951794.1"/>
    <property type="molecule type" value="Genomic_DNA"/>
</dbReference>
<protein>
    <submittedName>
        <fullName evidence="1">Uncharacterized protein LOC121898093</fullName>
    </submittedName>
</protein>
<keyword evidence="2" id="KW-1185">Reference proteome</keyword>
<accession>A0AAV1MYL6</accession>
<dbReference type="Proteomes" id="UP001314229">
    <property type="component" value="Unassembled WGS sequence"/>
</dbReference>
<reference evidence="1 2" key="1">
    <citation type="submission" date="2024-01" db="EMBL/GenBank/DDBJ databases">
        <authorList>
            <person name="Alioto T."/>
            <person name="Alioto T."/>
            <person name="Gomez Garrido J."/>
        </authorList>
    </citation>
    <scope>NUCLEOTIDE SEQUENCE [LARGE SCALE GENOMIC DNA]</scope>
</reference>